<feature type="transmembrane region" description="Helical" evidence="1">
    <location>
        <begin position="36"/>
        <end position="59"/>
    </location>
</feature>
<gene>
    <name evidence="2" type="ORF">SAMN05421837_112154</name>
</gene>
<evidence type="ECO:0000256" key="1">
    <source>
        <dbReference type="SAM" id="Phobius"/>
    </source>
</evidence>
<dbReference type="Proteomes" id="UP000198878">
    <property type="component" value="Unassembled WGS sequence"/>
</dbReference>
<keyword evidence="1" id="KW-0472">Membrane</keyword>
<name>A0A1H5RF94_9PSEU</name>
<dbReference type="OrthoDB" id="3609131at2"/>
<dbReference type="EMBL" id="FNUJ01000012">
    <property type="protein sequence ID" value="SEF37043.1"/>
    <property type="molecule type" value="Genomic_DNA"/>
</dbReference>
<evidence type="ECO:0000313" key="3">
    <source>
        <dbReference type="Proteomes" id="UP000198878"/>
    </source>
</evidence>
<organism evidence="2 3">
    <name type="scientific">Amycolatopsis pretoriensis</name>
    <dbReference type="NCBI Taxonomy" id="218821"/>
    <lineage>
        <taxon>Bacteria</taxon>
        <taxon>Bacillati</taxon>
        <taxon>Actinomycetota</taxon>
        <taxon>Actinomycetes</taxon>
        <taxon>Pseudonocardiales</taxon>
        <taxon>Pseudonocardiaceae</taxon>
        <taxon>Amycolatopsis</taxon>
    </lineage>
</organism>
<keyword evidence="3" id="KW-1185">Reference proteome</keyword>
<dbReference type="AlphaFoldDB" id="A0A1H5RF94"/>
<keyword evidence="1" id="KW-1133">Transmembrane helix</keyword>
<sequence>MSREQFDAAIGAVPVSTVDVEAVLDRERRRARVRRVAIPWTAAGAGVAAVVVGAAFVFAPGERGTVLVPANPPPASPDPCAVSPFPPQTGPPIPEKTDVAANRLTGVLTAAVQQKVAYGTKLQPHAEGEYPKGKQHGPLTFFHVFSAQVAHDGYCSGGEDYFLAAATTAEGPRKGNIWAIVTRLGGHATPATECGDPPENMQQSCERKAGPHGEIVVEETLSSPGQATFNRTNVTKLDGTGVMVEAQNVADDAKKNHPDGPDMPSPPLSLAQLTDIALDPGLTLYP</sequence>
<evidence type="ECO:0000313" key="2">
    <source>
        <dbReference type="EMBL" id="SEF37043.1"/>
    </source>
</evidence>
<accession>A0A1H5RF94</accession>
<reference evidence="3" key="1">
    <citation type="submission" date="2016-10" db="EMBL/GenBank/DDBJ databases">
        <authorList>
            <person name="Varghese N."/>
            <person name="Submissions S."/>
        </authorList>
    </citation>
    <scope>NUCLEOTIDE SEQUENCE [LARGE SCALE GENOMIC DNA]</scope>
    <source>
        <strain evidence="3">DSM 44654</strain>
    </source>
</reference>
<protein>
    <submittedName>
        <fullName evidence="2">Uncharacterized protein</fullName>
    </submittedName>
</protein>
<proteinExistence type="predicted"/>
<dbReference type="STRING" id="218821.SAMN05421837_112154"/>
<keyword evidence="1" id="KW-0812">Transmembrane</keyword>
<dbReference type="RefSeq" id="WP_086680698.1">
    <property type="nucleotide sequence ID" value="NZ_FNUJ01000012.1"/>
</dbReference>